<reference evidence="1" key="1">
    <citation type="submission" date="2019-11" db="EMBL/GenBank/DDBJ databases">
        <title>Bipolaris sorokiniana Genome sequencing.</title>
        <authorList>
            <person name="Wang H."/>
        </authorList>
    </citation>
    <scope>NUCLEOTIDE SEQUENCE</scope>
</reference>
<protein>
    <submittedName>
        <fullName evidence="1">Uncharacterized protein</fullName>
    </submittedName>
</protein>
<organism evidence="1 2">
    <name type="scientific">Cochliobolus sativus</name>
    <name type="common">Common root rot and spot blotch fungus</name>
    <name type="synonym">Bipolaris sorokiniana</name>
    <dbReference type="NCBI Taxonomy" id="45130"/>
    <lineage>
        <taxon>Eukaryota</taxon>
        <taxon>Fungi</taxon>
        <taxon>Dikarya</taxon>
        <taxon>Ascomycota</taxon>
        <taxon>Pezizomycotina</taxon>
        <taxon>Dothideomycetes</taxon>
        <taxon>Pleosporomycetidae</taxon>
        <taxon>Pleosporales</taxon>
        <taxon>Pleosporineae</taxon>
        <taxon>Pleosporaceae</taxon>
        <taxon>Bipolaris</taxon>
    </lineage>
</organism>
<accession>A0A8H6DW98</accession>
<name>A0A8H6DW98_COCSA</name>
<dbReference type="Proteomes" id="UP000624244">
    <property type="component" value="Unassembled WGS sequence"/>
</dbReference>
<dbReference type="AlphaFoldDB" id="A0A8H6DW98"/>
<comment type="caution">
    <text evidence="1">The sequence shown here is derived from an EMBL/GenBank/DDBJ whole genome shotgun (WGS) entry which is preliminary data.</text>
</comment>
<evidence type="ECO:0000313" key="2">
    <source>
        <dbReference type="Proteomes" id="UP000624244"/>
    </source>
</evidence>
<evidence type="ECO:0000313" key="1">
    <source>
        <dbReference type="EMBL" id="KAF5850816.1"/>
    </source>
</evidence>
<gene>
    <name evidence="1" type="ORF">GGP41_010474</name>
</gene>
<dbReference type="EMBL" id="WNKQ01000006">
    <property type="protein sequence ID" value="KAF5850816.1"/>
    <property type="molecule type" value="Genomic_DNA"/>
</dbReference>
<sequence length="83" mass="9353">MHRGGECLHMRSCLDVALWAACHDIGNAIAIPGFTNRLTGNGNMFAREHDMTLRPGLLTKLYHAKPKHCHERATMCHWCLQQG</sequence>
<proteinExistence type="predicted"/>